<evidence type="ECO:0000256" key="6">
    <source>
        <dbReference type="ARBA" id="ARBA00023136"/>
    </source>
</evidence>
<keyword evidence="7" id="KW-0131">Cell cycle</keyword>
<keyword evidence="2" id="KW-1003">Cell membrane</keyword>
<evidence type="ECO:0000256" key="4">
    <source>
        <dbReference type="ARBA" id="ARBA00022692"/>
    </source>
</evidence>
<dbReference type="EMBL" id="DSVI01000018">
    <property type="protein sequence ID" value="HGT48648.1"/>
    <property type="molecule type" value="Genomic_DNA"/>
</dbReference>
<evidence type="ECO:0000256" key="5">
    <source>
        <dbReference type="ARBA" id="ARBA00022989"/>
    </source>
</evidence>
<evidence type="ECO:0000256" key="1">
    <source>
        <dbReference type="ARBA" id="ARBA00004401"/>
    </source>
</evidence>
<accession>A0A832D2W5</accession>
<evidence type="ECO:0000256" key="3">
    <source>
        <dbReference type="ARBA" id="ARBA00022618"/>
    </source>
</evidence>
<proteinExistence type="predicted"/>
<comment type="caution">
    <text evidence="10">The sequence shown here is derived from an EMBL/GenBank/DDBJ whole genome shotgun (WGS) entry which is preliminary data.</text>
</comment>
<sequence>MSKSAKPLIFYILFLLVVITVFFIAVVITKISYDETVKTKDEALRKLKIENQKMVSLQAEYQDVTTEDKIRSIAVSQLGMIKRIEPAVVLTVSKDKIEELQEELINKYE</sequence>
<organism evidence="10">
    <name type="scientific">Ignavibacterium album</name>
    <dbReference type="NCBI Taxonomy" id="591197"/>
    <lineage>
        <taxon>Bacteria</taxon>
        <taxon>Pseudomonadati</taxon>
        <taxon>Ignavibacteriota</taxon>
        <taxon>Ignavibacteria</taxon>
        <taxon>Ignavibacteriales</taxon>
        <taxon>Ignavibacteriaceae</taxon>
        <taxon>Ignavibacterium</taxon>
    </lineage>
</organism>
<reference evidence="10" key="1">
    <citation type="journal article" date="2020" name="mSystems">
        <title>Genome- and Community-Level Interaction Insights into Carbon Utilization and Element Cycling Functions of Hydrothermarchaeota in Hydrothermal Sediment.</title>
        <authorList>
            <person name="Zhou Z."/>
            <person name="Liu Y."/>
            <person name="Xu W."/>
            <person name="Pan J."/>
            <person name="Luo Z.H."/>
            <person name="Li M."/>
        </authorList>
    </citation>
    <scope>NUCLEOTIDE SEQUENCE [LARGE SCALE GENOMIC DNA]</scope>
    <source>
        <strain evidence="10">SpSt-500</strain>
    </source>
</reference>
<protein>
    <recommendedName>
        <fullName evidence="11">Cell division protein FtsL</fullName>
    </recommendedName>
</protein>
<evidence type="ECO:0000256" key="7">
    <source>
        <dbReference type="ARBA" id="ARBA00023306"/>
    </source>
</evidence>
<evidence type="ECO:0008006" key="11">
    <source>
        <dbReference type="Google" id="ProtNLM"/>
    </source>
</evidence>
<keyword evidence="3" id="KW-0132">Cell division</keyword>
<feature type="transmembrane region" description="Helical" evidence="9">
    <location>
        <begin position="7"/>
        <end position="28"/>
    </location>
</feature>
<comment type="subcellular location">
    <subcellularLocation>
        <location evidence="1">Cell membrane</location>
        <topology evidence="1">Single-pass type II membrane protein</topology>
    </subcellularLocation>
</comment>
<dbReference type="AlphaFoldDB" id="A0A832D2W5"/>
<keyword evidence="6 9" id="KW-0472">Membrane</keyword>
<dbReference type="GO" id="GO:0005886">
    <property type="term" value="C:plasma membrane"/>
    <property type="evidence" value="ECO:0007669"/>
    <property type="project" value="UniProtKB-SubCell"/>
</dbReference>
<gene>
    <name evidence="10" type="ORF">ENS56_11470</name>
</gene>
<evidence type="ECO:0000256" key="8">
    <source>
        <dbReference type="SAM" id="Coils"/>
    </source>
</evidence>
<dbReference type="Pfam" id="PF04999">
    <property type="entry name" value="FtsL"/>
    <property type="match status" value="1"/>
</dbReference>
<evidence type="ECO:0000256" key="9">
    <source>
        <dbReference type="SAM" id="Phobius"/>
    </source>
</evidence>
<evidence type="ECO:0000313" key="10">
    <source>
        <dbReference type="EMBL" id="HGT48648.1"/>
    </source>
</evidence>
<keyword evidence="5 9" id="KW-1133">Transmembrane helix</keyword>
<keyword evidence="8" id="KW-0175">Coiled coil</keyword>
<dbReference type="GO" id="GO:0051301">
    <property type="term" value="P:cell division"/>
    <property type="evidence" value="ECO:0007669"/>
    <property type="project" value="UniProtKB-KW"/>
</dbReference>
<keyword evidence="4 9" id="KW-0812">Transmembrane</keyword>
<feature type="coiled-coil region" evidence="8">
    <location>
        <begin position="40"/>
        <end position="67"/>
    </location>
</feature>
<evidence type="ECO:0000256" key="2">
    <source>
        <dbReference type="ARBA" id="ARBA00022475"/>
    </source>
</evidence>
<dbReference type="InterPro" id="IPR011922">
    <property type="entry name" value="Cell_div_FtsL"/>
</dbReference>
<name>A0A832D2W5_9BACT</name>